<dbReference type="Proteomes" id="UP001172083">
    <property type="component" value="Unassembled WGS sequence"/>
</dbReference>
<evidence type="ECO:0000313" key="2">
    <source>
        <dbReference type="Proteomes" id="UP001172083"/>
    </source>
</evidence>
<protein>
    <submittedName>
        <fullName evidence="1">Uncharacterized protein</fullName>
    </submittedName>
</protein>
<keyword evidence="2" id="KW-1185">Reference proteome</keyword>
<dbReference type="RefSeq" id="WP_346760423.1">
    <property type="nucleotide sequence ID" value="NZ_JAUJEB010000006.1"/>
</dbReference>
<organism evidence="1 2">
    <name type="scientific">Agaribacillus aureus</name>
    <dbReference type="NCBI Taxonomy" id="3051825"/>
    <lineage>
        <taxon>Bacteria</taxon>
        <taxon>Pseudomonadati</taxon>
        <taxon>Bacteroidota</taxon>
        <taxon>Cytophagia</taxon>
        <taxon>Cytophagales</taxon>
        <taxon>Splendidivirgaceae</taxon>
        <taxon>Agaribacillus</taxon>
    </lineage>
</organism>
<gene>
    <name evidence="1" type="ORF">QQ020_23585</name>
</gene>
<dbReference type="EMBL" id="JAUJEB010000006">
    <property type="protein sequence ID" value="MDN5215084.1"/>
    <property type="molecule type" value="Genomic_DNA"/>
</dbReference>
<reference evidence="1" key="1">
    <citation type="submission" date="2023-06" db="EMBL/GenBank/DDBJ databases">
        <title>Genomic of Agaribacillus aureum.</title>
        <authorList>
            <person name="Wang G."/>
        </authorList>
    </citation>
    <scope>NUCLEOTIDE SEQUENCE</scope>
    <source>
        <strain evidence="1">BMA12</strain>
    </source>
</reference>
<comment type="caution">
    <text evidence="1">The sequence shown here is derived from an EMBL/GenBank/DDBJ whole genome shotgun (WGS) entry which is preliminary data.</text>
</comment>
<proteinExistence type="predicted"/>
<name>A0ABT8LBD2_9BACT</name>
<accession>A0ABT8LBD2</accession>
<evidence type="ECO:0000313" key="1">
    <source>
        <dbReference type="EMBL" id="MDN5215084.1"/>
    </source>
</evidence>
<sequence length="149" mass="17531">MNPGRQIKALSMLFIMLIVMVHNVFPHVHHQHDHVTTAVSEGEFHHHEHHGDHHHPDEDDQDHEQKNLLDFLFKNHSHSKHTHQYTPATVKYVKSIKQLDVRVFVYSDDWKLDLVCVDTGLQRYVLFENPVSEHLYLRTYSHRGPPSLG</sequence>